<evidence type="ECO:0000313" key="2">
    <source>
        <dbReference type="EMBL" id="KAJ8780729.1"/>
    </source>
</evidence>
<accession>A0AB34GMR2</accession>
<gene>
    <name evidence="2" type="ORF">J1605_000772</name>
</gene>
<feature type="region of interest" description="Disordered" evidence="1">
    <location>
        <begin position="13"/>
        <end position="35"/>
    </location>
</feature>
<dbReference type="EMBL" id="JAIQCJ010002152">
    <property type="protein sequence ID" value="KAJ8780729.1"/>
    <property type="molecule type" value="Genomic_DNA"/>
</dbReference>
<organism evidence="2 3">
    <name type="scientific">Eschrichtius robustus</name>
    <name type="common">California gray whale</name>
    <name type="synonym">Eschrichtius gibbosus</name>
    <dbReference type="NCBI Taxonomy" id="9764"/>
    <lineage>
        <taxon>Eukaryota</taxon>
        <taxon>Metazoa</taxon>
        <taxon>Chordata</taxon>
        <taxon>Craniata</taxon>
        <taxon>Vertebrata</taxon>
        <taxon>Euteleostomi</taxon>
        <taxon>Mammalia</taxon>
        <taxon>Eutheria</taxon>
        <taxon>Laurasiatheria</taxon>
        <taxon>Artiodactyla</taxon>
        <taxon>Whippomorpha</taxon>
        <taxon>Cetacea</taxon>
        <taxon>Mysticeti</taxon>
        <taxon>Eschrichtiidae</taxon>
        <taxon>Eschrichtius</taxon>
    </lineage>
</organism>
<keyword evidence="3" id="KW-1185">Reference proteome</keyword>
<dbReference type="Proteomes" id="UP001159641">
    <property type="component" value="Unassembled WGS sequence"/>
</dbReference>
<dbReference type="AlphaFoldDB" id="A0AB34GMR2"/>
<evidence type="ECO:0000256" key="1">
    <source>
        <dbReference type="SAM" id="MobiDB-lite"/>
    </source>
</evidence>
<proteinExistence type="predicted"/>
<protein>
    <submittedName>
        <fullName evidence="2">Uncharacterized protein</fullName>
    </submittedName>
</protein>
<sequence length="140" mass="14749">MLREMLTLRASSHFTSPRDRQTMLRASDGEPPARCGRALGSSLKVLCSVDSGKRYSPAVMSSSPPGLTDEEIDLAFQQSGTAADEPASLGPATQVVPVQPPHLIAQPYSKSPAQTLALTLPGIQDSGQRAALHVSQAQQA</sequence>
<reference evidence="2 3" key="1">
    <citation type="submission" date="2022-11" db="EMBL/GenBank/DDBJ databases">
        <title>Whole genome sequence of Eschrichtius robustus ER-17-0199.</title>
        <authorList>
            <person name="Bruniche-Olsen A."/>
            <person name="Black A.N."/>
            <person name="Fields C.J."/>
            <person name="Walden K."/>
            <person name="Dewoody J.A."/>
        </authorList>
    </citation>
    <scope>NUCLEOTIDE SEQUENCE [LARGE SCALE GENOMIC DNA]</scope>
    <source>
        <strain evidence="2">ER-17-0199</strain>
        <tissue evidence="2">Blubber</tissue>
    </source>
</reference>
<name>A0AB34GMR2_ESCRO</name>
<comment type="caution">
    <text evidence="2">The sequence shown here is derived from an EMBL/GenBank/DDBJ whole genome shotgun (WGS) entry which is preliminary data.</text>
</comment>
<evidence type="ECO:0000313" key="3">
    <source>
        <dbReference type="Proteomes" id="UP001159641"/>
    </source>
</evidence>